<evidence type="ECO:0008006" key="4">
    <source>
        <dbReference type="Google" id="ProtNLM"/>
    </source>
</evidence>
<keyword evidence="1" id="KW-0472">Membrane</keyword>
<dbReference type="AlphaFoldDB" id="A0ABD3NMJ5"/>
<dbReference type="Proteomes" id="UP001530400">
    <property type="component" value="Unassembled WGS sequence"/>
</dbReference>
<keyword evidence="1" id="KW-1133">Transmembrane helix</keyword>
<reference evidence="2 3" key="1">
    <citation type="submission" date="2024-10" db="EMBL/GenBank/DDBJ databases">
        <title>Updated reference genomes for cyclostephanoid diatoms.</title>
        <authorList>
            <person name="Roberts W.R."/>
            <person name="Alverson A.J."/>
        </authorList>
    </citation>
    <scope>NUCLEOTIDE SEQUENCE [LARGE SCALE GENOMIC DNA]</scope>
    <source>
        <strain evidence="2 3">AJA010-31</strain>
    </source>
</reference>
<evidence type="ECO:0000313" key="3">
    <source>
        <dbReference type="Proteomes" id="UP001530400"/>
    </source>
</evidence>
<protein>
    <recommendedName>
        <fullName evidence="4">Hexosyltransferase</fullName>
    </recommendedName>
</protein>
<dbReference type="InterPro" id="IPR044845">
    <property type="entry name" value="HPAT/SRGT1-like"/>
</dbReference>
<dbReference type="EMBL" id="JALLPJ020001066">
    <property type="protein sequence ID" value="KAL3777073.1"/>
    <property type="molecule type" value="Genomic_DNA"/>
</dbReference>
<keyword evidence="3" id="KW-1185">Reference proteome</keyword>
<name>A0ABD3NMJ5_9STRA</name>
<sequence length="513" mass="57623">MLRPTRKQIANGSSNGSNSSIYKLSNDGSKSKPSLVPIKAIGSLIIFVFFSLYGLVNKLSAKVIDMSNSNAIGGAGLRIPTPQSDNKFLITNEPLTSPTTGATLHIIFSTDCSTFQHWQSYLFFFSAFKVSQPGYITRIASGCTDEQTEEERKWHQDHIQSMSTRFRIHFTPHFSGVKDEKGEVKGDYKYFNKPFGLKHFLEESEFMGMDEKGEMKNPDVVVILCDPDFLLLRPITDDFSNERETIVSPRRKKIFDAKPEKVVTHGSPFAQTYGLGVQWRKFNLDEIAGEDSPAKDVGQSDGQLFYPAGPPYIGTAADMQRIANKWSEFAPRVHKEYPHLLAEMYAYCIAAAHLQLPHTLIDSLMVSSAGIGGEGWRYIDAIPTDQVCPFASHPDHSKYPLPSVIHFCQRYPVDKYFWGKRKVPHDIFTCEAPLLIEPPMDIGSGKYLQVVESGKKKEKTISADREKMDGFMLCALTAATNEAMTYFKNKHCDGNANRGKTYDMRLGRDFAPK</sequence>
<proteinExistence type="predicted"/>
<dbReference type="PANTHER" id="PTHR31485">
    <property type="entry name" value="PEPTIDYL SERINE ALPHA-GALACTOSYLTRANSFERASE"/>
    <property type="match status" value="1"/>
</dbReference>
<accession>A0ABD3NMJ5</accession>
<evidence type="ECO:0000313" key="2">
    <source>
        <dbReference type="EMBL" id="KAL3777073.1"/>
    </source>
</evidence>
<gene>
    <name evidence="2" type="ORF">ACHAWO_011639</name>
</gene>
<evidence type="ECO:0000256" key="1">
    <source>
        <dbReference type="SAM" id="Phobius"/>
    </source>
</evidence>
<dbReference type="PANTHER" id="PTHR31485:SF7">
    <property type="entry name" value="PEPTIDYL SERINE ALPHA-GALACTOSYLTRANSFERASE"/>
    <property type="match status" value="1"/>
</dbReference>
<keyword evidence="1" id="KW-0812">Transmembrane</keyword>
<organism evidence="2 3">
    <name type="scientific">Cyclotella atomus</name>
    <dbReference type="NCBI Taxonomy" id="382360"/>
    <lineage>
        <taxon>Eukaryota</taxon>
        <taxon>Sar</taxon>
        <taxon>Stramenopiles</taxon>
        <taxon>Ochrophyta</taxon>
        <taxon>Bacillariophyta</taxon>
        <taxon>Coscinodiscophyceae</taxon>
        <taxon>Thalassiosirophycidae</taxon>
        <taxon>Stephanodiscales</taxon>
        <taxon>Stephanodiscaceae</taxon>
        <taxon>Cyclotella</taxon>
    </lineage>
</organism>
<comment type="caution">
    <text evidence="2">The sequence shown here is derived from an EMBL/GenBank/DDBJ whole genome shotgun (WGS) entry which is preliminary data.</text>
</comment>
<feature type="transmembrane region" description="Helical" evidence="1">
    <location>
        <begin position="36"/>
        <end position="56"/>
    </location>
</feature>